<evidence type="ECO:0000256" key="8">
    <source>
        <dbReference type="ARBA" id="ARBA00023224"/>
    </source>
</evidence>
<evidence type="ECO:0000256" key="3">
    <source>
        <dbReference type="ARBA" id="ARBA00022692"/>
    </source>
</evidence>
<feature type="region of interest" description="Disordered" evidence="10">
    <location>
        <begin position="470"/>
        <end position="493"/>
    </location>
</feature>
<feature type="transmembrane region" description="Helical" evidence="11">
    <location>
        <begin position="141"/>
        <end position="162"/>
    </location>
</feature>
<feature type="transmembrane region" description="Helical" evidence="11">
    <location>
        <begin position="242"/>
        <end position="266"/>
    </location>
</feature>
<dbReference type="PANTHER" id="PTHR24238:SF58">
    <property type="entry name" value="FI22604P1"/>
    <property type="match status" value="1"/>
</dbReference>
<evidence type="ECO:0000259" key="12">
    <source>
        <dbReference type="PROSITE" id="PS50262"/>
    </source>
</evidence>
<evidence type="ECO:0000256" key="2">
    <source>
        <dbReference type="ARBA" id="ARBA00010663"/>
    </source>
</evidence>
<comment type="similarity">
    <text evidence="2 9">Belongs to the G-protein coupled receptor 1 family.</text>
</comment>
<dbReference type="CDD" id="cd00637">
    <property type="entry name" value="7tm_classA_rhodopsin-like"/>
    <property type="match status" value="1"/>
</dbReference>
<feature type="transmembrane region" description="Helical" evidence="11">
    <location>
        <begin position="66"/>
        <end position="88"/>
    </location>
</feature>
<feature type="transmembrane region" description="Helical" evidence="11">
    <location>
        <begin position="100"/>
        <end position="121"/>
    </location>
</feature>
<dbReference type="STRING" id="74873.A0A084WIG7"/>
<reference evidence="14" key="2">
    <citation type="submission" date="2020-05" db="UniProtKB">
        <authorList>
            <consortium name="EnsemblMetazoa"/>
        </authorList>
    </citation>
    <scope>IDENTIFICATION</scope>
</reference>
<dbReference type="VEuPathDB" id="VectorBase:ASIS001216"/>
<organism evidence="13">
    <name type="scientific">Anopheles sinensis</name>
    <name type="common">Mosquito</name>
    <dbReference type="NCBI Taxonomy" id="74873"/>
    <lineage>
        <taxon>Eukaryota</taxon>
        <taxon>Metazoa</taxon>
        <taxon>Ecdysozoa</taxon>
        <taxon>Arthropoda</taxon>
        <taxon>Hexapoda</taxon>
        <taxon>Insecta</taxon>
        <taxon>Pterygota</taxon>
        <taxon>Neoptera</taxon>
        <taxon>Endopterygota</taxon>
        <taxon>Diptera</taxon>
        <taxon>Nematocera</taxon>
        <taxon>Culicoidea</taxon>
        <taxon>Culicidae</taxon>
        <taxon>Anophelinae</taxon>
        <taxon>Anopheles</taxon>
    </lineage>
</organism>
<dbReference type="PRINTS" id="PR00237">
    <property type="entry name" value="GPCRRHODOPSN"/>
</dbReference>
<dbReference type="VEuPathDB" id="VectorBase:ASIC018053"/>
<evidence type="ECO:0000256" key="11">
    <source>
        <dbReference type="SAM" id="Phobius"/>
    </source>
</evidence>
<dbReference type="OMA" id="ITWRCYP"/>
<dbReference type="Proteomes" id="UP000030765">
    <property type="component" value="Unassembled WGS sequence"/>
</dbReference>
<keyword evidence="8 9" id="KW-0807">Transducer</keyword>
<dbReference type="InterPro" id="IPR017452">
    <property type="entry name" value="GPCR_Rhodpsn_7TM"/>
</dbReference>
<keyword evidence="5 9" id="KW-0297">G-protein coupled receptor</keyword>
<keyword evidence="6 11" id="KW-0472">Membrane</keyword>
<dbReference type="InterPro" id="IPR000276">
    <property type="entry name" value="GPCR_Rhodpsn"/>
</dbReference>
<evidence type="ECO:0000256" key="9">
    <source>
        <dbReference type="RuleBase" id="RU000688"/>
    </source>
</evidence>
<dbReference type="GO" id="GO:0008188">
    <property type="term" value="F:neuropeptide receptor activity"/>
    <property type="evidence" value="ECO:0007669"/>
    <property type="project" value="TreeGrafter"/>
</dbReference>
<evidence type="ECO:0000256" key="4">
    <source>
        <dbReference type="ARBA" id="ARBA00022989"/>
    </source>
</evidence>
<dbReference type="PANTHER" id="PTHR24238">
    <property type="entry name" value="G-PROTEIN COUPLED RECEPTOR"/>
    <property type="match status" value="1"/>
</dbReference>
<proteinExistence type="inferred from homology"/>
<dbReference type="EMBL" id="KE525347">
    <property type="protein sequence ID" value="KFB50011.1"/>
    <property type="molecule type" value="Genomic_DNA"/>
</dbReference>
<comment type="subcellular location">
    <subcellularLocation>
        <location evidence="1">Membrane</location>
        <topology evidence="1">Multi-pass membrane protein</topology>
    </subcellularLocation>
</comment>
<keyword evidence="3 9" id="KW-0812">Transmembrane</keyword>
<dbReference type="EMBL" id="ATLV01023931">
    <property type="status" value="NOT_ANNOTATED_CDS"/>
    <property type="molecule type" value="Genomic_DNA"/>
</dbReference>
<feature type="region of interest" description="Disordered" evidence="10">
    <location>
        <begin position="343"/>
        <end position="367"/>
    </location>
</feature>
<dbReference type="GO" id="GO:0005886">
    <property type="term" value="C:plasma membrane"/>
    <property type="evidence" value="ECO:0007669"/>
    <property type="project" value="TreeGrafter"/>
</dbReference>
<evidence type="ECO:0000256" key="5">
    <source>
        <dbReference type="ARBA" id="ARBA00023040"/>
    </source>
</evidence>
<dbReference type="PROSITE" id="PS50262">
    <property type="entry name" value="G_PROTEIN_RECEP_F1_2"/>
    <property type="match status" value="1"/>
</dbReference>
<keyword evidence="4 11" id="KW-1133">Transmembrane helix</keyword>
<feature type="transmembrane region" description="Helical" evidence="11">
    <location>
        <begin position="182"/>
        <end position="205"/>
    </location>
</feature>
<dbReference type="SUPFAM" id="SSF81321">
    <property type="entry name" value="Family A G protein-coupled receptor-like"/>
    <property type="match status" value="1"/>
</dbReference>
<feature type="transmembrane region" description="Helical" evidence="11">
    <location>
        <begin position="379"/>
        <end position="404"/>
    </location>
</feature>
<sequence length="493" mass="54974">MAVVEVSERLLGWITALNWSAEVGADLLTGGVASSREYSEGSGPGVPMIGYWENSLKNLSTEQRTVFTVFAIMVMVMAIFGNIVTIITNMRREQRHLFRVCLLSLAFSDIAFVTVTSIVYLSQFNTEFNSLWTLGELMCTFSPFVQTMAVLVNSITLVAIALDRYMAVVRLMKGTWEPNGWFCVTCAVLIWGLGAGISSPMLTLYEMFDIVVLTTDSQQPGAIINGYYMASICATDKSKNSYYFAIVFVVIFLPLLGAFCWLNGVIAKEIWIRRNPIEAGRRSNKEKCKQSCGSGCESSSNDKKTLTTNTLPPPIVERRTPASVFTSKCTCPHHNTTAIVGEEPTKSDTSLPEAQAKPQAGNNEASVNRRKRQLRMFKAIIVLMLVFFICRLPMWIFLLIKMIGEANTSAYWNLHYSFGILAMVNAVLNPLMYTFLSETIRFTLFVKAYCVRAWMEPCRRGLHKILRGRGTKERNSGGEGAEAQRDGGIYMGD</sequence>
<reference evidence="13 15" key="1">
    <citation type="journal article" date="2014" name="BMC Genomics">
        <title>Genome sequence of Anopheles sinensis provides insight into genetics basis of mosquito competence for malaria parasites.</title>
        <authorList>
            <person name="Zhou D."/>
            <person name="Zhang D."/>
            <person name="Ding G."/>
            <person name="Shi L."/>
            <person name="Hou Q."/>
            <person name="Ye Y."/>
            <person name="Xu Y."/>
            <person name="Zhou H."/>
            <person name="Xiong C."/>
            <person name="Li S."/>
            <person name="Yu J."/>
            <person name="Hong S."/>
            <person name="Yu X."/>
            <person name="Zou P."/>
            <person name="Chen C."/>
            <person name="Chang X."/>
            <person name="Wang W."/>
            <person name="Lv Y."/>
            <person name="Sun Y."/>
            <person name="Ma L."/>
            <person name="Shen B."/>
            <person name="Zhu C."/>
        </authorList>
    </citation>
    <scope>NUCLEOTIDE SEQUENCE [LARGE SCALE GENOMIC DNA]</scope>
</reference>
<keyword evidence="7 9" id="KW-0675">Receptor</keyword>
<dbReference type="Pfam" id="PF00001">
    <property type="entry name" value="7tm_1"/>
    <property type="match status" value="1"/>
</dbReference>
<evidence type="ECO:0000256" key="7">
    <source>
        <dbReference type="ARBA" id="ARBA00023170"/>
    </source>
</evidence>
<evidence type="ECO:0000256" key="1">
    <source>
        <dbReference type="ARBA" id="ARBA00004141"/>
    </source>
</evidence>
<feature type="transmembrane region" description="Helical" evidence="11">
    <location>
        <begin position="416"/>
        <end position="436"/>
    </location>
</feature>
<name>A0A084WIG7_ANOSI</name>
<protein>
    <submittedName>
        <fullName evidence="14">G_PROTEIN_RECEP_F1_2 domain-containing protein</fullName>
    </submittedName>
</protein>
<dbReference type="OrthoDB" id="5957382at2759"/>
<evidence type="ECO:0000313" key="13">
    <source>
        <dbReference type="EMBL" id="KFB50011.1"/>
    </source>
</evidence>
<dbReference type="PROSITE" id="PS00237">
    <property type="entry name" value="G_PROTEIN_RECEP_F1_1"/>
    <property type="match status" value="1"/>
</dbReference>
<dbReference type="AlphaFoldDB" id="A0A084WIG7"/>
<dbReference type="EnsemblMetazoa" id="ASIC018053-RA">
    <property type="protein sequence ID" value="ASIC018053-PA"/>
    <property type="gene ID" value="ASIC018053"/>
</dbReference>
<evidence type="ECO:0000313" key="14">
    <source>
        <dbReference type="EnsemblMetazoa" id="ASIC018053-PA"/>
    </source>
</evidence>
<accession>A0A084WIG7</accession>
<keyword evidence="15" id="KW-1185">Reference proteome</keyword>
<evidence type="ECO:0000256" key="10">
    <source>
        <dbReference type="SAM" id="MobiDB-lite"/>
    </source>
</evidence>
<gene>
    <name evidence="13" type="ORF">ZHAS_00018053</name>
</gene>
<feature type="domain" description="G-protein coupled receptors family 1 profile" evidence="12">
    <location>
        <begin position="81"/>
        <end position="433"/>
    </location>
</feature>
<evidence type="ECO:0000256" key="6">
    <source>
        <dbReference type="ARBA" id="ARBA00023136"/>
    </source>
</evidence>
<evidence type="ECO:0000313" key="15">
    <source>
        <dbReference type="Proteomes" id="UP000030765"/>
    </source>
</evidence>
<dbReference type="Gene3D" id="1.20.1070.10">
    <property type="entry name" value="Rhodopsin 7-helix transmembrane proteins"/>
    <property type="match status" value="1"/>
</dbReference>